<organism evidence="1 2">
    <name type="scientific">Desulfuromonas versatilis</name>
    <dbReference type="NCBI Taxonomy" id="2802975"/>
    <lineage>
        <taxon>Bacteria</taxon>
        <taxon>Pseudomonadati</taxon>
        <taxon>Thermodesulfobacteriota</taxon>
        <taxon>Desulfuromonadia</taxon>
        <taxon>Desulfuromonadales</taxon>
        <taxon>Desulfuromonadaceae</taxon>
        <taxon>Desulfuromonas</taxon>
    </lineage>
</organism>
<dbReference type="Gene3D" id="3.40.50.300">
    <property type="entry name" value="P-loop containing nucleotide triphosphate hydrolases"/>
    <property type="match status" value="1"/>
</dbReference>
<keyword evidence="2" id="KW-1185">Reference proteome</keyword>
<evidence type="ECO:0000313" key="1">
    <source>
        <dbReference type="EMBL" id="BCR05834.1"/>
    </source>
</evidence>
<sequence>MATTVTPIEQSRLFRAKFTYAVRRVPRKAMATLVTGKLEPKAGDLILARVDRVRQHPRVELCHGRKSKLFLGDEIVVCYGYRYAPDQFEAAVPDDLKPCHLVAGGGIAGRMLSRHASVKPPTEITPLGLLGDAQGRPLNIGDYKLPLRVMSGPRPPLLTVVGTSMNSGKTTTAAFLIRGLVRYGLKVGGVKITGTGAGGDLWCMLDAGAMPVLDIVDAGLPSTCRRSFEELDGVADLLISHLQAAGVDVIVMEIADGIYQEETAGLLSLPAFTQKLDGVLFAALDAVGATAGADWLARRGLPLLGISGVFTSSPLGMREAQAFTGVPALTSKALQCPSIAHSLIADILARRGALKSAPVVQAVPAALSNLSG</sequence>
<proteinExistence type="predicted"/>
<dbReference type="InterPro" id="IPR027417">
    <property type="entry name" value="P-loop_NTPase"/>
</dbReference>
<gene>
    <name evidence="1" type="ORF">DESUT3_29030</name>
</gene>
<accession>A0ABM8HV11</accession>
<name>A0ABM8HV11_9BACT</name>
<dbReference type="RefSeq" id="WP_221249232.1">
    <property type="nucleotide sequence ID" value="NZ_AP024355.1"/>
</dbReference>
<evidence type="ECO:0000313" key="2">
    <source>
        <dbReference type="Proteomes" id="UP001319827"/>
    </source>
</evidence>
<reference evidence="1 2" key="2">
    <citation type="journal article" date="2021" name="Int. J. Syst. Evol. Microbiol.">
        <title>Isolation and Polyphasic Characterization of Desulfuromonas versatilis sp. Nov., an Electrogenic Bacteria Capable of Versatile Metabolism Isolated from a Graphene Oxide-Reducing Enrichment Culture.</title>
        <authorList>
            <person name="Xie L."/>
            <person name="Yoshida N."/>
            <person name="Ishii S."/>
            <person name="Meng L."/>
        </authorList>
    </citation>
    <scope>NUCLEOTIDE SEQUENCE [LARGE SCALE GENOMIC DNA]</scope>
    <source>
        <strain evidence="1 2">NIT-T3</strain>
    </source>
</reference>
<protein>
    <submittedName>
        <fullName evidence="1">DUF1611 domain-containing protein</fullName>
    </submittedName>
</protein>
<dbReference type="EMBL" id="AP024355">
    <property type="protein sequence ID" value="BCR05834.1"/>
    <property type="molecule type" value="Genomic_DNA"/>
</dbReference>
<dbReference type="Proteomes" id="UP001319827">
    <property type="component" value="Chromosome"/>
</dbReference>
<dbReference type="SUPFAM" id="SSF52540">
    <property type="entry name" value="P-loop containing nucleoside triphosphate hydrolases"/>
    <property type="match status" value="1"/>
</dbReference>
<reference evidence="1 2" key="1">
    <citation type="journal article" date="2016" name="C (Basel)">
        <title>Selective Growth of and Electricity Production by Marine Exoelectrogenic Bacteria in Self-Aggregated Hydrogel of Microbially Reduced Graphene Oxide.</title>
        <authorList>
            <person name="Yoshida N."/>
            <person name="Goto Y."/>
            <person name="Miyata Y."/>
        </authorList>
    </citation>
    <scope>NUCLEOTIDE SEQUENCE [LARGE SCALE GENOMIC DNA]</scope>
    <source>
        <strain evidence="1 2">NIT-T3</strain>
    </source>
</reference>